<keyword evidence="3" id="KW-0597">Phosphoprotein</keyword>
<dbReference type="SMART" id="SM00086">
    <property type="entry name" value="PAC"/>
    <property type="match status" value="1"/>
</dbReference>
<dbReference type="SMART" id="SM00091">
    <property type="entry name" value="PAS"/>
    <property type="match status" value="1"/>
</dbReference>
<dbReference type="InterPro" id="IPR035965">
    <property type="entry name" value="PAS-like_dom_sf"/>
</dbReference>
<keyword evidence="7" id="KW-0067">ATP-binding</keyword>
<evidence type="ECO:0000256" key="2">
    <source>
        <dbReference type="ARBA" id="ARBA00012438"/>
    </source>
</evidence>
<accession>A0A7D4C312</accession>
<dbReference type="InterPro" id="IPR001610">
    <property type="entry name" value="PAC"/>
</dbReference>
<dbReference type="SUPFAM" id="SSF55785">
    <property type="entry name" value="PYP-like sensor domain (PAS domain)"/>
    <property type="match status" value="1"/>
</dbReference>
<evidence type="ECO:0000256" key="7">
    <source>
        <dbReference type="ARBA" id="ARBA00022840"/>
    </source>
</evidence>
<dbReference type="Gene3D" id="3.30.450.20">
    <property type="entry name" value="PAS domain"/>
    <property type="match status" value="1"/>
</dbReference>
<dbReference type="InterPro" id="IPR000014">
    <property type="entry name" value="PAS"/>
</dbReference>
<gene>
    <name evidence="9" type="ORF">HQR01_04595</name>
</gene>
<dbReference type="AlphaFoldDB" id="A0A7D4C312"/>
<dbReference type="GO" id="GO:0004673">
    <property type="term" value="F:protein histidine kinase activity"/>
    <property type="evidence" value="ECO:0007669"/>
    <property type="project" value="UniProtKB-EC"/>
</dbReference>
<evidence type="ECO:0000256" key="5">
    <source>
        <dbReference type="ARBA" id="ARBA00022741"/>
    </source>
</evidence>
<dbReference type="InterPro" id="IPR011102">
    <property type="entry name" value="Sig_transdc_His_kinase_HWE"/>
</dbReference>
<evidence type="ECO:0000256" key="6">
    <source>
        <dbReference type="ARBA" id="ARBA00022777"/>
    </source>
</evidence>
<dbReference type="NCBIfam" id="TIGR00229">
    <property type="entry name" value="sensory_box"/>
    <property type="match status" value="1"/>
</dbReference>
<dbReference type="PROSITE" id="PS50112">
    <property type="entry name" value="PAS"/>
    <property type="match status" value="1"/>
</dbReference>
<dbReference type="Proteomes" id="UP000504693">
    <property type="component" value="Chromosome"/>
</dbReference>
<protein>
    <recommendedName>
        <fullName evidence="2">histidine kinase</fullName>
        <ecNumber evidence="2">2.7.13.3</ecNumber>
    </recommendedName>
</protein>
<evidence type="ECO:0000259" key="8">
    <source>
        <dbReference type="PROSITE" id="PS50112"/>
    </source>
</evidence>
<dbReference type="RefSeq" id="WP_173212965.1">
    <property type="nucleotide sequence ID" value="NZ_CP053921.1"/>
</dbReference>
<dbReference type="KEGG" id="emv:HQR01_04595"/>
<keyword evidence="6" id="KW-0418">Kinase</keyword>
<sequence>MLQRIEDLWPRGEPPSTALCGDDARLALLAAHGTSALVEDPELNAIVTLAARICATPLAAVTVIERDHQVFLARLGLAEDETPRPISFCAHAMLGSEAMVIPDATIDDRFHDNPLVTAAPHIRFYAGHPLISAEGAPLGALCVIDTVPRPTGLTELQREALAVMGAAVMRRLGQRRLSLEARHEIDQREAQLRRMIDSVPDIAFSADAAGNFDYFNARWEELTGRPPPAVATAWRPFVHPEDFAASLERWNTAVRTVTPFEDQWRLHMADGSWRWVLSRVVPVVTKAGPARWFGVLTDIDAVHREKQAKDLLAAELSHRIKNIFAVISGIISIRARGKPELSEFATELGTAVRALGTAHDYVRPVEGRSSDCLQGLLRDLLAPYDHGDARHVTVTGADIEIGPRAATPLALIFHELATNSAKYGALASDSGEVAVEIAAPDLEEGMLRVTWRETSRDGLPTTPSGGEGFGSRLLRLAIENQLGGNFQRNLREDGMTIEIAVAASRVSA</sequence>
<feature type="domain" description="PAS" evidence="8">
    <location>
        <begin position="188"/>
        <end position="257"/>
    </location>
</feature>
<dbReference type="SMART" id="SM00911">
    <property type="entry name" value="HWE_HK"/>
    <property type="match status" value="1"/>
</dbReference>
<evidence type="ECO:0000313" key="10">
    <source>
        <dbReference type="Proteomes" id="UP000504693"/>
    </source>
</evidence>
<keyword evidence="10" id="KW-1185">Reference proteome</keyword>
<dbReference type="InterPro" id="IPR013655">
    <property type="entry name" value="PAS_fold_3"/>
</dbReference>
<comment type="catalytic activity">
    <reaction evidence="1">
        <text>ATP + protein L-histidine = ADP + protein N-phospho-L-histidine.</text>
        <dbReference type="EC" id="2.7.13.3"/>
    </reaction>
</comment>
<dbReference type="SUPFAM" id="SSF55781">
    <property type="entry name" value="GAF domain-like"/>
    <property type="match status" value="1"/>
</dbReference>
<dbReference type="Gene3D" id="3.30.565.10">
    <property type="entry name" value="Histidine kinase-like ATPase, C-terminal domain"/>
    <property type="match status" value="1"/>
</dbReference>
<dbReference type="Gene3D" id="3.30.450.40">
    <property type="match status" value="1"/>
</dbReference>
<dbReference type="InterPro" id="IPR029016">
    <property type="entry name" value="GAF-like_dom_sf"/>
</dbReference>
<evidence type="ECO:0000256" key="4">
    <source>
        <dbReference type="ARBA" id="ARBA00022679"/>
    </source>
</evidence>
<dbReference type="EC" id="2.7.13.3" evidence="2"/>
<evidence type="ECO:0000256" key="1">
    <source>
        <dbReference type="ARBA" id="ARBA00000085"/>
    </source>
</evidence>
<keyword evidence="4" id="KW-0808">Transferase</keyword>
<dbReference type="FunFam" id="3.30.450.20:FF:000099">
    <property type="entry name" value="Sensory box sensor histidine kinase"/>
    <property type="match status" value="1"/>
</dbReference>
<dbReference type="GO" id="GO:0005524">
    <property type="term" value="F:ATP binding"/>
    <property type="evidence" value="ECO:0007669"/>
    <property type="project" value="UniProtKB-KW"/>
</dbReference>
<dbReference type="PANTHER" id="PTHR43102">
    <property type="entry name" value="SLR1143 PROTEIN"/>
    <property type="match status" value="1"/>
</dbReference>
<dbReference type="Pfam" id="PF07536">
    <property type="entry name" value="HWE_HK"/>
    <property type="match status" value="1"/>
</dbReference>
<reference evidence="9 10" key="1">
    <citation type="submission" date="2020-05" db="EMBL/GenBank/DDBJ databases">
        <title>Erythrobacter mangrovi sp. nov., isolated from rhizosphere soil of mangrove plant (Kandelia candel).</title>
        <authorList>
            <person name="Ye Y.H."/>
        </authorList>
    </citation>
    <scope>NUCLEOTIDE SEQUENCE [LARGE SCALE GENOMIC DNA]</scope>
    <source>
        <strain evidence="9 10">EB310</strain>
    </source>
</reference>
<proteinExistence type="predicted"/>
<dbReference type="InterPro" id="IPR036890">
    <property type="entry name" value="HATPase_C_sf"/>
</dbReference>
<evidence type="ECO:0000256" key="3">
    <source>
        <dbReference type="ARBA" id="ARBA00022553"/>
    </source>
</evidence>
<organism evidence="9 10">
    <name type="scientific">Erythrobacter mangrovi</name>
    <dbReference type="NCBI Taxonomy" id="2739433"/>
    <lineage>
        <taxon>Bacteria</taxon>
        <taxon>Pseudomonadati</taxon>
        <taxon>Pseudomonadota</taxon>
        <taxon>Alphaproteobacteria</taxon>
        <taxon>Sphingomonadales</taxon>
        <taxon>Erythrobacteraceae</taxon>
        <taxon>Erythrobacter/Porphyrobacter group</taxon>
        <taxon>Erythrobacter</taxon>
    </lineage>
</organism>
<dbReference type="PANTHER" id="PTHR43102:SF2">
    <property type="entry name" value="GAF DOMAIN-CONTAINING PROTEIN"/>
    <property type="match status" value="1"/>
</dbReference>
<evidence type="ECO:0000313" key="9">
    <source>
        <dbReference type="EMBL" id="QKG70705.1"/>
    </source>
</evidence>
<keyword evidence="5" id="KW-0547">Nucleotide-binding</keyword>
<name>A0A7D4C312_9SPHN</name>
<dbReference type="EMBL" id="CP053921">
    <property type="protein sequence ID" value="QKG70705.1"/>
    <property type="molecule type" value="Genomic_DNA"/>
</dbReference>
<dbReference type="Pfam" id="PF08447">
    <property type="entry name" value="PAS_3"/>
    <property type="match status" value="1"/>
</dbReference>
<dbReference type="CDD" id="cd00130">
    <property type="entry name" value="PAS"/>
    <property type="match status" value="1"/>
</dbReference>